<evidence type="ECO:0000313" key="2">
    <source>
        <dbReference type="Proteomes" id="UP000309340"/>
    </source>
</evidence>
<name>A0A4U0XVA8_9PEZI</name>
<proteinExistence type="predicted"/>
<dbReference type="Proteomes" id="UP000309340">
    <property type="component" value="Unassembled WGS sequence"/>
</dbReference>
<organism evidence="1 2">
    <name type="scientific">Friedmanniomyces simplex</name>
    <dbReference type="NCBI Taxonomy" id="329884"/>
    <lineage>
        <taxon>Eukaryota</taxon>
        <taxon>Fungi</taxon>
        <taxon>Dikarya</taxon>
        <taxon>Ascomycota</taxon>
        <taxon>Pezizomycotina</taxon>
        <taxon>Dothideomycetes</taxon>
        <taxon>Dothideomycetidae</taxon>
        <taxon>Mycosphaerellales</taxon>
        <taxon>Teratosphaeriaceae</taxon>
        <taxon>Friedmanniomyces</taxon>
    </lineage>
</organism>
<gene>
    <name evidence="1" type="ORF">B0A55_01895</name>
</gene>
<evidence type="ECO:0000313" key="1">
    <source>
        <dbReference type="EMBL" id="TKA80396.1"/>
    </source>
</evidence>
<comment type="caution">
    <text evidence="1">The sequence shown here is derived from an EMBL/GenBank/DDBJ whole genome shotgun (WGS) entry which is preliminary data.</text>
</comment>
<dbReference type="EMBL" id="NAJQ01000071">
    <property type="protein sequence ID" value="TKA80396.1"/>
    <property type="molecule type" value="Genomic_DNA"/>
</dbReference>
<dbReference type="OrthoDB" id="3834359at2759"/>
<reference evidence="1 2" key="1">
    <citation type="submission" date="2017-03" db="EMBL/GenBank/DDBJ databases">
        <title>Genomes of endolithic fungi from Antarctica.</title>
        <authorList>
            <person name="Coleine C."/>
            <person name="Masonjones S."/>
            <person name="Stajich J.E."/>
        </authorList>
    </citation>
    <scope>NUCLEOTIDE SEQUENCE [LARGE SCALE GENOMIC DNA]</scope>
    <source>
        <strain evidence="1 2">CCFEE 5184</strain>
    </source>
</reference>
<protein>
    <submittedName>
        <fullName evidence="1">Uncharacterized protein</fullName>
    </submittedName>
</protein>
<accession>A0A4U0XVA8</accession>
<keyword evidence="2" id="KW-1185">Reference proteome</keyword>
<dbReference type="AlphaFoldDB" id="A0A4U0XVA8"/>
<sequence>MLLDHLERVEIFDGEVRYWPMPPAEEATWQSNLELFEQTVNQSLRDRTIFRRQSSNSNGDRTALYPGSRVCLQYSPTVPATPRSCALSSASIVESEPDAQYLLLATASPASSPSPPPQQSRLLDLPQELQDIIFELAYRYPPAADFEYINGASWERREKARRKASGPSYQTLPFKHKVDDFIVSKAFFVGAAKQCVPTMSGILQKFFHKDVWGPTGIVGSYTTTVSGDALQLSDICDLLKVTLMKQGLKVFNFDDYKTGWVWRQAITVKEVRELHVCKMTMRFAELRRVEFCSAQAKEDRSESEVANWQEKIKIVEATSNEALEAKWKTAQEAQKDSLQGSSGPEPLYLGSAVYLEGSRPTEAVPSTLHEASSSVSAAPFTTSAKLQSADIPESVADLEKLLAEKGEAVIEWIQGAKVRDRHVALLVDAERTIGD</sequence>